<dbReference type="Proteomes" id="UP000823914">
    <property type="component" value="Unassembled WGS sequence"/>
</dbReference>
<name>A0A9E2NYJ5_9SPIR</name>
<comment type="caution">
    <text evidence="1">The sequence shown here is derived from an EMBL/GenBank/DDBJ whole genome shotgun (WGS) entry which is preliminary data.</text>
</comment>
<dbReference type="EMBL" id="JAHLFV010000019">
    <property type="protein sequence ID" value="MBU3849109.1"/>
    <property type="molecule type" value="Genomic_DNA"/>
</dbReference>
<gene>
    <name evidence="1" type="ORF">IAA16_00915</name>
</gene>
<evidence type="ECO:0000313" key="2">
    <source>
        <dbReference type="Proteomes" id="UP000823914"/>
    </source>
</evidence>
<sequence length="238" mass="28047">MAELNINQTDEEELKYTLNKNQELVSSLFFLNTSEWKQDSGLMDAYKKAWPYSDMDYLKQQRDDYCFWENTSLSSKSNVTFFHPVKFIGLMDKVEIENLHIKELKRVQERVVNIKCIQEGKRGIYNLDPIYSDQTYCNHAVYLTIQAVDEDYLKFTDNYDAPIDFNYSKYDKTYPYKESSYWCVVLRNQAAKGEIKKLTTCQEILKYANRGFVVIVGSLGKHQWFITSFCNSTTSTRK</sequence>
<evidence type="ECO:0000313" key="1">
    <source>
        <dbReference type="EMBL" id="MBU3849109.1"/>
    </source>
</evidence>
<organism evidence="1 2">
    <name type="scientific">Candidatus Treponema excrementipullorum</name>
    <dbReference type="NCBI Taxonomy" id="2838768"/>
    <lineage>
        <taxon>Bacteria</taxon>
        <taxon>Pseudomonadati</taxon>
        <taxon>Spirochaetota</taxon>
        <taxon>Spirochaetia</taxon>
        <taxon>Spirochaetales</taxon>
        <taxon>Treponemataceae</taxon>
        <taxon>Treponema</taxon>
    </lineage>
</organism>
<accession>A0A9E2NYJ5</accession>
<reference evidence="1" key="1">
    <citation type="journal article" date="2021" name="PeerJ">
        <title>Extensive microbial diversity within the chicken gut microbiome revealed by metagenomics and culture.</title>
        <authorList>
            <person name="Gilroy R."/>
            <person name="Ravi A."/>
            <person name="Getino M."/>
            <person name="Pursley I."/>
            <person name="Horton D.L."/>
            <person name="Alikhan N.F."/>
            <person name="Baker D."/>
            <person name="Gharbi K."/>
            <person name="Hall N."/>
            <person name="Watson M."/>
            <person name="Adriaenssens E.M."/>
            <person name="Foster-Nyarko E."/>
            <person name="Jarju S."/>
            <person name="Secka A."/>
            <person name="Antonio M."/>
            <person name="Oren A."/>
            <person name="Chaudhuri R.R."/>
            <person name="La Ragione R."/>
            <person name="Hildebrand F."/>
            <person name="Pallen M.J."/>
        </authorList>
    </citation>
    <scope>NUCLEOTIDE SEQUENCE</scope>
    <source>
        <strain evidence="1">Gambia15-2214</strain>
    </source>
</reference>
<proteinExistence type="predicted"/>
<dbReference type="AlphaFoldDB" id="A0A9E2NYJ5"/>
<protein>
    <submittedName>
        <fullName evidence="1">Uncharacterized protein</fullName>
    </submittedName>
</protein>
<reference evidence="1" key="2">
    <citation type="submission" date="2021-04" db="EMBL/GenBank/DDBJ databases">
        <authorList>
            <person name="Gilroy R."/>
        </authorList>
    </citation>
    <scope>NUCLEOTIDE SEQUENCE</scope>
    <source>
        <strain evidence="1">Gambia15-2214</strain>
    </source>
</reference>